<feature type="signal peptide" evidence="7">
    <location>
        <begin position="1"/>
        <end position="29"/>
    </location>
</feature>
<evidence type="ECO:0000256" key="7">
    <source>
        <dbReference type="SAM" id="SignalP"/>
    </source>
</evidence>
<dbReference type="InterPro" id="IPR015500">
    <property type="entry name" value="Peptidase_S8_subtilisin-rel"/>
</dbReference>
<gene>
    <name evidence="9" type="ORF">SAMN05192558_103418</name>
</gene>
<dbReference type="GO" id="GO:0006508">
    <property type="term" value="P:proteolysis"/>
    <property type="evidence" value="ECO:0007669"/>
    <property type="project" value="UniProtKB-KW"/>
</dbReference>
<dbReference type="EMBL" id="FNJB01000003">
    <property type="protein sequence ID" value="SDO53268.1"/>
    <property type="molecule type" value="Genomic_DNA"/>
</dbReference>
<feature type="active site" description="Charge relay system" evidence="5">
    <location>
        <position position="389"/>
    </location>
</feature>
<sequence>MPLLRRTQAAVVSVAAVATVLVSTEPAFAAPMEPSVVTCGDHHLDVRYVVLYEPWTSAGDAAAEASSKCGSTVAYYPQIGVGVVTSSDRRFPALMGRDRVFSAQSAVGRSKQVEATRTAYEVPKADRTAEQWNMAMIGADRARAIDPGSSDVTVGVLDSGVDSTHPDLAAAVDPARSAGCLGGKPDSTPAAWQPTESPHGTHVAGIIAAADDGSGVTGVAPGVRLASVKVVDDAGFVFPEAVVCGLMWAAAQGMAVANNSYFVDPWLQTCDRDGERVVSEAVRRAVDYVTKRGVLVVAAASNENIDLARPHGQTVDAKGSRRTLDDSCKVLPAGLRGVVAVSAVGPSELKAGYSAYGLGVVDVTAPGGDRDDCVLSTVPGGYAESCGTSMATPHVSGVAALLASTHRGATPQALSRLLTGQARTVPCPADYDLDGAGGQDAYCSGYAPYNSFHGHGMVDALAAVS</sequence>
<dbReference type="InterPro" id="IPR050131">
    <property type="entry name" value="Peptidase_S8_subtilisin-like"/>
</dbReference>
<evidence type="ECO:0000256" key="1">
    <source>
        <dbReference type="ARBA" id="ARBA00011073"/>
    </source>
</evidence>
<dbReference type="PANTHER" id="PTHR43806:SF11">
    <property type="entry name" value="CEREVISIN-RELATED"/>
    <property type="match status" value="1"/>
</dbReference>
<dbReference type="PRINTS" id="PR00723">
    <property type="entry name" value="SUBTILISIN"/>
</dbReference>
<evidence type="ECO:0000256" key="2">
    <source>
        <dbReference type="ARBA" id="ARBA00022670"/>
    </source>
</evidence>
<comment type="similarity">
    <text evidence="1 5 6">Belongs to the peptidase S8 family.</text>
</comment>
<dbReference type="SUPFAM" id="SSF52743">
    <property type="entry name" value="Subtilisin-like"/>
    <property type="match status" value="1"/>
</dbReference>
<keyword evidence="2 5" id="KW-0645">Protease</keyword>
<name>A0A1H0KBG1_9PSEU</name>
<dbReference type="GO" id="GO:0004252">
    <property type="term" value="F:serine-type endopeptidase activity"/>
    <property type="evidence" value="ECO:0007669"/>
    <property type="project" value="UniProtKB-UniRule"/>
</dbReference>
<feature type="active site" description="Charge relay system" evidence="5">
    <location>
        <position position="158"/>
    </location>
</feature>
<protein>
    <submittedName>
        <fullName evidence="9">Subtilase family protein</fullName>
    </submittedName>
</protein>
<accession>A0A1H0KBG1</accession>
<evidence type="ECO:0000313" key="9">
    <source>
        <dbReference type="EMBL" id="SDO53268.1"/>
    </source>
</evidence>
<dbReference type="Gene3D" id="3.40.50.200">
    <property type="entry name" value="Peptidase S8/S53 domain"/>
    <property type="match status" value="1"/>
</dbReference>
<dbReference type="Proteomes" id="UP000199651">
    <property type="component" value="Unassembled WGS sequence"/>
</dbReference>
<feature type="chain" id="PRO_5011724812" evidence="7">
    <location>
        <begin position="30"/>
        <end position="465"/>
    </location>
</feature>
<keyword evidence="7" id="KW-0732">Signal</keyword>
<dbReference type="PROSITE" id="PS51892">
    <property type="entry name" value="SUBTILASE"/>
    <property type="match status" value="1"/>
</dbReference>
<evidence type="ECO:0000256" key="4">
    <source>
        <dbReference type="ARBA" id="ARBA00022825"/>
    </source>
</evidence>
<evidence type="ECO:0000256" key="3">
    <source>
        <dbReference type="ARBA" id="ARBA00022801"/>
    </source>
</evidence>
<dbReference type="PROSITE" id="PS00138">
    <property type="entry name" value="SUBTILASE_SER"/>
    <property type="match status" value="1"/>
</dbReference>
<proteinExistence type="inferred from homology"/>
<reference evidence="10" key="1">
    <citation type="submission" date="2016-10" db="EMBL/GenBank/DDBJ databases">
        <authorList>
            <person name="Varghese N."/>
            <person name="Submissions S."/>
        </authorList>
    </citation>
    <scope>NUCLEOTIDE SEQUENCE [LARGE SCALE GENOMIC DNA]</scope>
    <source>
        <strain evidence="10">IBRC-M 10655</strain>
    </source>
</reference>
<dbReference type="AlphaFoldDB" id="A0A1H0KBG1"/>
<dbReference type="PROSITE" id="PS00136">
    <property type="entry name" value="SUBTILASE_ASP"/>
    <property type="match status" value="1"/>
</dbReference>
<dbReference type="PANTHER" id="PTHR43806">
    <property type="entry name" value="PEPTIDASE S8"/>
    <property type="match status" value="1"/>
</dbReference>
<feature type="active site" description="Charge relay system" evidence="5">
    <location>
        <position position="199"/>
    </location>
</feature>
<dbReference type="Pfam" id="PF00082">
    <property type="entry name" value="Peptidase_S8"/>
    <property type="match status" value="1"/>
</dbReference>
<organism evidence="9 10">
    <name type="scientific">Actinokineospora alba</name>
    <dbReference type="NCBI Taxonomy" id="504798"/>
    <lineage>
        <taxon>Bacteria</taxon>
        <taxon>Bacillati</taxon>
        <taxon>Actinomycetota</taxon>
        <taxon>Actinomycetes</taxon>
        <taxon>Pseudonocardiales</taxon>
        <taxon>Pseudonocardiaceae</taxon>
        <taxon>Actinokineospora</taxon>
    </lineage>
</organism>
<evidence type="ECO:0000313" key="10">
    <source>
        <dbReference type="Proteomes" id="UP000199651"/>
    </source>
</evidence>
<dbReference type="InterPro" id="IPR023828">
    <property type="entry name" value="Peptidase_S8_Ser-AS"/>
</dbReference>
<keyword evidence="3 5" id="KW-0378">Hydrolase</keyword>
<feature type="domain" description="Peptidase S8/S53" evidence="8">
    <location>
        <begin position="150"/>
        <end position="424"/>
    </location>
</feature>
<evidence type="ECO:0000256" key="6">
    <source>
        <dbReference type="RuleBase" id="RU003355"/>
    </source>
</evidence>
<evidence type="ECO:0000259" key="8">
    <source>
        <dbReference type="Pfam" id="PF00082"/>
    </source>
</evidence>
<keyword evidence="10" id="KW-1185">Reference proteome</keyword>
<dbReference type="InterPro" id="IPR022398">
    <property type="entry name" value="Peptidase_S8_His-AS"/>
</dbReference>
<dbReference type="RefSeq" id="WP_176926743.1">
    <property type="nucleotide sequence ID" value="NZ_FNDV01000002.1"/>
</dbReference>
<dbReference type="STRING" id="504798.SAMN05421871_102631"/>
<dbReference type="InterPro" id="IPR023827">
    <property type="entry name" value="Peptidase_S8_Asp-AS"/>
</dbReference>
<dbReference type="InterPro" id="IPR036852">
    <property type="entry name" value="Peptidase_S8/S53_dom_sf"/>
</dbReference>
<evidence type="ECO:0000256" key="5">
    <source>
        <dbReference type="PROSITE-ProRule" id="PRU01240"/>
    </source>
</evidence>
<dbReference type="PROSITE" id="PS00137">
    <property type="entry name" value="SUBTILASE_HIS"/>
    <property type="match status" value="1"/>
</dbReference>
<keyword evidence="4 5" id="KW-0720">Serine protease</keyword>
<dbReference type="InterPro" id="IPR000209">
    <property type="entry name" value="Peptidase_S8/S53_dom"/>
</dbReference>